<evidence type="ECO:0000256" key="1">
    <source>
        <dbReference type="SAM" id="MobiDB-lite"/>
    </source>
</evidence>
<feature type="region of interest" description="Disordered" evidence="1">
    <location>
        <begin position="1"/>
        <end position="131"/>
    </location>
</feature>
<dbReference type="Proteomes" id="UP000694864">
    <property type="component" value="Chromosome 17"/>
</dbReference>
<feature type="compositionally biased region" description="Polar residues" evidence="1">
    <location>
        <begin position="112"/>
        <end position="129"/>
    </location>
</feature>
<proteinExistence type="predicted"/>
<dbReference type="GeneID" id="104758176"/>
<feature type="compositionally biased region" description="Basic residues" evidence="1">
    <location>
        <begin position="1"/>
        <end position="11"/>
    </location>
</feature>
<feature type="compositionally biased region" description="Polar residues" evidence="1">
    <location>
        <begin position="71"/>
        <end position="102"/>
    </location>
</feature>
<reference evidence="2" key="1">
    <citation type="journal article" date="2014" name="Nat. Commun.">
        <title>The emerging biofuel crop Camelina sativa retains a highly undifferentiated hexaploid genome structure.</title>
        <authorList>
            <person name="Kagale S."/>
            <person name="Koh C."/>
            <person name="Nixon J."/>
            <person name="Bollina V."/>
            <person name="Clarke W.E."/>
            <person name="Tuteja R."/>
            <person name="Spillane C."/>
            <person name="Robinson S.J."/>
            <person name="Links M.G."/>
            <person name="Clarke C."/>
            <person name="Higgins E.E."/>
            <person name="Huebert T."/>
            <person name="Sharpe A.G."/>
            <person name="Parkin I.A."/>
        </authorList>
    </citation>
    <scope>NUCLEOTIDE SEQUENCE [LARGE SCALE GENOMIC DNA]</scope>
    <source>
        <strain evidence="2">cv. DH55</strain>
    </source>
</reference>
<sequence length="273" mass="31513">MPNRGRKRKLVRNVSQILGGSRLRPTNLPSQYDFTPAVQAPPPQQTPEEEVPILPRQPTQSQIRDYPPPQQLFQDSFTRQPQPQVRRSPSEEVNYNPATHATLQDDPPPSPVQLSQTRSHPSHPSSQGKNFEEETAAVLPELQEDVAQALNALLLVPNRDKFTTVLSPTPIPNTQWFTRDKGSKLVRKITKILLNKYEGPFYSWTCLPREKKERYFLEFTKTHTWDPLITGTVQAYFEEISQKRIKDMVSTVRTSRVQPNWIGNTLWRTMEDY</sequence>
<name>A0ABM0X1P5_CAMSA</name>
<reference evidence="3" key="2">
    <citation type="submission" date="2025-08" db="UniProtKB">
        <authorList>
            <consortium name="RefSeq"/>
        </authorList>
    </citation>
    <scope>IDENTIFICATION</scope>
    <source>
        <tissue evidence="3">Leaf</tissue>
    </source>
</reference>
<gene>
    <name evidence="3" type="primary">LOC104758176</name>
</gene>
<evidence type="ECO:0000313" key="2">
    <source>
        <dbReference type="Proteomes" id="UP000694864"/>
    </source>
</evidence>
<accession>A0ABM0X1P5</accession>
<dbReference type="RefSeq" id="XP_010479301.1">
    <property type="nucleotide sequence ID" value="XM_010480999.2"/>
</dbReference>
<evidence type="ECO:0000313" key="3">
    <source>
        <dbReference type="RefSeq" id="XP_010479301.1"/>
    </source>
</evidence>
<organism evidence="2 3">
    <name type="scientific">Camelina sativa</name>
    <name type="common">False flax</name>
    <name type="synonym">Myagrum sativum</name>
    <dbReference type="NCBI Taxonomy" id="90675"/>
    <lineage>
        <taxon>Eukaryota</taxon>
        <taxon>Viridiplantae</taxon>
        <taxon>Streptophyta</taxon>
        <taxon>Embryophyta</taxon>
        <taxon>Tracheophyta</taxon>
        <taxon>Spermatophyta</taxon>
        <taxon>Magnoliopsida</taxon>
        <taxon>eudicotyledons</taxon>
        <taxon>Gunneridae</taxon>
        <taxon>Pentapetalae</taxon>
        <taxon>rosids</taxon>
        <taxon>malvids</taxon>
        <taxon>Brassicales</taxon>
        <taxon>Brassicaceae</taxon>
        <taxon>Camelineae</taxon>
        <taxon>Camelina</taxon>
    </lineage>
</organism>
<protein>
    <submittedName>
        <fullName evidence="3">Uncharacterized protein LOC104758176</fullName>
    </submittedName>
</protein>
<keyword evidence="2" id="KW-1185">Reference proteome</keyword>